<dbReference type="MINT" id="O58853"/>
<dbReference type="KEGG" id="pho:PH1126"/>
<dbReference type="STRING" id="70601.gene:9378085"/>
<name>O58853_PYRHO</name>
<dbReference type="eggNOG" id="arCOG05819">
    <property type="taxonomic scope" value="Archaea"/>
</dbReference>
<dbReference type="EMBL" id="BA000001">
    <property type="protein sequence ID" value="BAA30225.1"/>
    <property type="molecule type" value="Genomic_DNA"/>
</dbReference>
<dbReference type="PIR" id="G71053">
    <property type="entry name" value="G71053"/>
</dbReference>
<dbReference type="AlphaFoldDB" id="O58853"/>
<evidence type="ECO:0000313" key="2">
    <source>
        <dbReference type="Proteomes" id="UP000000752"/>
    </source>
</evidence>
<dbReference type="EnsemblBacteria" id="BAA30225">
    <property type="protein sequence ID" value="BAA30225"/>
    <property type="gene ID" value="BAA30225"/>
</dbReference>
<reference evidence="1 2" key="1">
    <citation type="journal article" date="1998" name="DNA Res.">
        <title>Complete sequence and gene organization of the genome of a hyper-thermophilic archaebacterium, Pyrococcus horikoshii OT3.</title>
        <authorList>
            <person name="Kawarabayasi Y."/>
            <person name="Sawada M."/>
            <person name="Horikawa H."/>
            <person name="Haikawa Y."/>
            <person name="Hino Y."/>
            <person name="Yamamoto S."/>
            <person name="Sekine M."/>
            <person name="Baba S."/>
            <person name="Kosugi H."/>
            <person name="Hosoyama A."/>
            <person name="Nagai Y."/>
            <person name="Sakai M."/>
            <person name="Ogura K."/>
            <person name="Otuka R."/>
            <person name="Nakazawa H."/>
            <person name="Takamiya M."/>
            <person name="Ohfuku Y."/>
            <person name="Funahashi T."/>
            <person name="Tanaka T."/>
            <person name="Kudoh Y."/>
            <person name="Yamazaki J."/>
            <person name="Kushida N."/>
            <person name="Oguchi A."/>
            <person name="Aoki K."/>
            <person name="Nakamura Y."/>
            <person name="Robb T.F."/>
            <person name="Horikoshi K."/>
            <person name="Masuchi Y."/>
            <person name="Shizuya H."/>
            <person name="Kikuchi H."/>
        </authorList>
    </citation>
    <scope>NUCLEOTIDE SEQUENCE [LARGE SCALE GENOMIC DNA]</scope>
    <source>
        <strain evidence="2">ATCC 700860 / DSM 12428 / JCM 9974 / NBRC 100139 / OT-3</strain>
    </source>
</reference>
<organism evidence="1 2">
    <name type="scientific">Pyrococcus horikoshii (strain ATCC 700860 / DSM 12428 / JCM 9974 / NBRC 100139 / OT-3)</name>
    <dbReference type="NCBI Taxonomy" id="70601"/>
    <lineage>
        <taxon>Archaea</taxon>
        <taxon>Methanobacteriati</taxon>
        <taxon>Methanobacteriota</taxon>
        <taxon>Thermococci</taxon>
        <taxon>Thermococcales</taxon>
        <taxon>Thermococcaceae</taxon>
        <taxon>Pyrococcus</taxon>
    </lineage>
</organism>
<sequence length="207" mass="23765">MIPVKFKGATFGRLVKLEFEILRLGELKIDDISEFNTKDIKLEIRATSSGIKLIGVWEGDISEVGEAIKRALDESMKLRERLLRKMRNKVERIRKTLTEMGFSEESIGYGDAIRFTKRIGEYEVAIVVSSRDDIVRVEVYGGNKKLLAPELEAFFESVDIEELEIYDVDEDGREERVVINLELPKTDEKPEKRIIEAVKVLENILMA</sequence>
<gene>
    <name evidence="1" type="ordered locus">PH1126</name>
</gene>
<keyword evidence="2" id="KW-1185">Reference proteome</keyword>
<protein>
    <submittedName>
        <fullName evidence="1">Uncharacterized protein</fullName>
    </submittedName>
</protein>
<proteinExistence type="predicted"/>
<accession>O58853</accession>
<evidence type="ECO:0000313" key="1">
    <source>
        <dbReference type="EMBL" id="BAA30225.1"/>
    </source>
</evidence>
<dbReference type="Proteomes" id="UP000000752">
    <property type="component" value="Chromosome"/>
</dbReference>